<dbReference type="GO" id="GO:0046872">
    <property type="term" value="F:metal ion binding"/>
    <property type="evidence" value="ECO:0007669"/>
    <property type="project" value="UniProtKB-KW"/>
</dbReference>
<accession>A0A3B0UIE9</accession>
<dbReference type="InterPro" id="IPR045090">
    <property type="entry name" value="Pept_M3A_M3B"/>
</dbReference>
<evidence type="ECO:0000256" key="1">
    <source>
        <dbReference type="ARBA" id="ARBA00001947"/>
    </source>
</evidence>
<name>A0A3B0UIE9_9ZZZZ</name>
<keyword evidence="3" id="KW-0479">Metal-binding</keyword>
<organism evidence="8">
    <name type="scientific">hydrothermal vent metagenome</name>
    <dbReference type="NCBI Taxonomy" id="652676"/>
    <lineage>
        <taxon>unclassified sequences</taxon>
        <taxon>metagenomes</taxon>
        <taxon>ecological metagenomes</taxon>
    </lineage>
</organism>
<dbReference type="PANTHER" id="PTHR11804">
    <property type="entry name" value="PROTEASE M3 THIMET OLIGOPEPTIDASE-RELATED"/>
    <property type="match status" value="1"/>
</dbReference>
<proteinExistence type="predicted"/>
<dbReference type="AlphaFoldDB" id="A0A3B0UIE9"/>
<dbReference type="GO" id="GO:0006508">
    <property type="term" value="P:proteolysis"/>
    <property type="evidence" value="ECO:0007669"/>
    <property type="project" value="UniProtKB-KW"/>
</dbReference>
<evidence type="ECO:0000313" key="8">
    <source>
        <dbReference type="EMBL" id="VAW30851.1"/>
    </source>
</evidence>
<evidence type="ECO:0000256" key="2">
    <source>
        <dbReference type="ARBA" id="ARBA00022670"/>
    </source>
</evidence>
<comment type="cofactor">
    <cofactor evidence="1">
        <name>Zn(2+)</name>
        <dbReference type="ChEBI" id="CHEBI:29105"/>
    </cofactor>
</comment>
<dbReference type="InterPro" id="IPR011976">
    <property type="entry name" value="Pept_M3B_oligopep-rel"/>
</dbReference>
<keyword evidence="2" id="KW-0645">Protease</keyword>
<sequence length="580" mass="66266">MTIFALPQTVEEINPRTWETFSPFFKELEERPLQAENLRQWLTDWSNLTRLLFEAASLIYIDKSLDTADQEKEQAFLDLINDVFPQAQVAAQALKKRLLAFDPNSEALQDMALVLRNMQNEADLFRQENIDLFTQTAKLENEYDKITGGLKANWEGEEQNLSQLGLFLNDKDRDVRQKAWQTISDLWLGQREALNHMYGDLLGLRQQIAQNAGLPDYRAYAFREKGRFDYTPEDCLTFHDAIEAAVVPALKRILARKKNRLGYDHLRPWDWVPEKGVLVNDLAGEALRPYQGQESLIQHTLNIFDQLDPQLSRYFATMAEDGLLDLDTRAGKALGGYCSSLPLRNRPFIFMNGVGSHDDVQTMLHEAGHAFHVFETANLPLIWQTDPPMEFCEVASMSMELLAAPYLTNQHGGFYTSPQAAQARIEHLEGIIAFLPYMAVVDAFQHWVYTNPQAAADANQCDAAWEKLWLRFIPDVNWTGYQEVRKTGWHRKPHIFTVPFYYIEYGMAQIGALQVWRNSLSNRSQALANYRQALSLGGTKTLPELFAAAGAEFRFDAALLTELVTLIEQTTDELEQSLLS</sequence>
<keyword evidence="5" id="KW-0862">Zinc</keyword>
<dbReference type="CDD" id="cd09606">
    <property type="entry name" value="M3B_PepF"/>
    <property type="match status" value="1"/>
</dbReference>
<reference evidence="8" key="1">
    <citation type="submission" date="2018-06" db="EMBL/GenBank/DDBJ databases">
        <authorList>
            <person name="Zhirakovskaya E."/>
        </authorList>
    </citation>
    <scope>NUCLEOTIDE SEQUENCE</scope>
</reference>
<feature type="domain" description="Peptidase M3A/M3B catalytic" evidence="7">
    <location>
        <begin position="167"/>
        <end position="563"/>
    </location>
</feature>
<keyword evidence="6" id="KW-0482">Metalloprotease</keyword>
<dbReference type="InterPro" id="IPR001567">
    <property type="entry name" value="Pept_M3A_M3B_dom"/>
</dbReference>
<dbReference type="Pfam" id="PF01432">
    <property type="entry name" value="Peptidase_M3"/>
    <property type="match status" value="1"/>
</dbReference>
<dbReference type="PANTHER" id="PTHR11804:SF48">
    <property type="entry name" value="PUTATIVE-RELATED"/>
    <property type="match status" value="1"/>
</dbReference>
<evidence type="ECO:0000259" key="7">
    <source>
        <dbReference type="Pfam" id="PF01432"/>
    </source>
</evidence>
<dbReference type="NCBIfam" id="TIGR02289">
    <property type="entry name" value="M3_not_pepF"/>
    <property type="match status" value="1"/>
</dbReference>
<keyword evidence="4 8" id="KW-0378">Hydrolase</keyword>
<dbReference type="Gene3D" id="1.10.1370.30">
    <property type="match status" value="1"/>
</dbReference>
<evidence type="ECO:0000256" key="6">
    <source>
        <dbReference type="ARBA" id="ARBA00023049"/>
    </source>
</evidence>
<protein>
    <submittedName>
        <fullName evidence="8">Oligoendopeptidase F</fullName>
        <ecNumber evidence="8">3.4.24.-</ecNumber>
    </submittedName>
</protein>
<dbReference type="SUPFAM" id="SSF55486">
    <property type="entry name" value="Metalloproteases ('zincins'), catalytic domain"/>
    <property type="match status" value="1"/>
</dbReference>
<dbReference type="GO" id="GO:0006518">
    <property type="term" value="P:peptide metabolic process"/>
    <property type="evidence" value="ECO:0007669"/>
    <property type="project" value="TreeGrafter"/>
</dbReference>
<evidence type="ECO:0000256" key="4">
    <source>
        <dbReference type="ARBA" id="ARBA00022801"/>
    </source>
</evidence>
<evidence type="ECO:0000256" key="5">
    <source>
        <dbReference type="ARBA" id="ARBA00022833"/>
    </source>
</evidence>
<dbReference type="GO" id="GO:0004222">
    <property type="term" value="F:metalloendopeptidase activity"/>
    <property type="evidence" value="ECO:0007669"/>
    <property type="project" value="InterPro"/>
</dbReference>
<dbReference type="EC" id="3.4.24.-" evidence="8"/>
<dbReference type="EMBL" id="UOEU01000095">
    <property type="protein sequence ID" value="VAW30851.1"/>
    <property type="molecule type" value="Genomic_DNA"/>
</dbReference>
<gene>
    <name evidence="8" type="ORF">MNBD_CHLOROFLEXI01-3116</name>
</gene>
<evidence type="ECO:0000256" key="3">
    <source>
        <dbReference type="ARBA" id="ARBA00022723"/>
    </source>
</evidence>